<dbReference type="Proteomes" id="UP000027073">
    <property type="component" value="Unassembled WGS sequence"/>
</dbReference>
<dbReference type="InParanoid" id="A0A067N2C1"/>
<keyword evidence="2" id="KW-1133">Transmembrane helix</keyword>
<feature type="domain" description="DUF6534" evidence="3">
    <location>
        <begin position="186"/>
        <end position="272"/>
    </location>
</feature>
<keyword evidence="2" id="KW-0812">Transmembrane</keyword>
<evidence type="ECO:0000259" key="3">
    <source>
        <dbReference type="Pfam" id="PF20152"/>
    </source>
</evidence>
<dbReference type="AlphaFoldDB" id="A0A067N2C1"/>
<feature type="transmembrane region" description="Helical" evidence="2">
    <location>
        <begin position="35"/>
        <end position="57"/>
    </location>
</feature>
<organism evidence="4 5">
    <name type="scientific">Pleurotus ostreatus (strain PC15)</name>
    <name type="common">Oyster mushroom</name>
    <dbReference type="NCBI Taxonomy" id="1137138"/>
    <lineage>
        <taxon>Eukaryota</taxon>
        <taxon>Fungi</taxon>
        <taxon>Dikarya</taxon>
        <taxon>Basidiomycota</taxon>
        <taxon>Agaricomycotina</taxon>
        <taxon>Agaricomycetes</taxon>
        <taxon>Agaricomycetidae</taxon>
        <taxon>Agaricales</taxon>
        <taxon>Pleurotineae</taxon>
        <taxon>Pleurotaceae</taxon>
        <taxon>Pleurotus</taxon>
    </lineage>
</organism>
<feature type="region of interest" description="Disordered" evidence="1">
    <location>
        <begin position="276"/>
        <end position="301"/>
    </location>
</feature>
<dbReference type="VEuPathDB" id="FungiDB:PLEOSDRAFT_1114496"/>
<dbReference type="PANTHER" id="PTHR40465">
    <property type="entry name" value="CHROMOSOME 1, WHOLE GENOME SHOTGUN SEQUENCE"/>
    <property type="match status" value="1"/>
</dbReference>
<feature type="transmembrane region" description="Helical" evidence="2">
    <location>
        <begin position="110"/>
        <end position="128"/>
    </location>
</feature>
<dbReference type="PANTHER" id="PTHR40465:SF1">
    <property type="entry name" value="DUF6534 DOMAIN-CONTAINING PROTEIN"/>
    <property type="match status" value="1"/>
</dbReference>
<feature type="transmembrane region" description="Helical" evidence="2">
    <location>
        <begin position="227"/>
        <end position="256"/>
    </location>
</feature>
<evidence type="ECO:0000313" key="4">
    <source>
        <dbReference type="EMBL" id="KDQ22168.1"/>
    </source>
</evidence>
<dbReference type="HOGENOM" id="CLU_046025_2_0_1"/>
<feature type="transmembrane region" description="Helical" evidence="2">
    <location>
        <begin position="69"/>
        <end position="90"/>
    </location>
</feature>
<dbReference type="EMBL" id="KL198014">
    <property type="protein sequence ID" value="KDQ22168.1"/>
    <property type="molecule type" value="Genomic_DNA"/>
</dbReference>
<proteinExistence type="predicted"/>
<evidence type="ECO:0000313" key="5">
    <source>
        <dbReference type="Proteomes" id="UP000027073"/>
    </source>
</evidence>
<dbReference type="STRING" id="1137138.A0A067N2C1"/>
<dbReference type="Pfam" id="PF20152">
    <property type="entry name" value="DUF6534"/>
    <property type="match status" value="1"/>
</dbReference>
<dbReference type="OrthoDB" id="3265526at2759"/>
<evidence type="ECO:0000256" key="1">
    <source>
        <dbReference type="SAM" id="MobiDB-lite"/>
    </source>
</evidence>
<evidence type="ECO:0000256" key="2">
    <source>
        <dbReference type="SAM" id="Phobius"/>
    </source>
</evidence>
<protein>
    <recommendedName>
        <fullName evidence="3">DUF6534 domain-containing protein</fullName>
    </recommendedName>
</protein>
<sequence length="342" mass="37471">MATVLHKVDSSLPPHFCDMSDPAAEFEHLLNFGPILLGVIFESILYGIFVLQAAIYYQSYRTDPKWTRYLVLWMFVLETIIMGIDVAMIYTPMVTHAGERGVETVYPKLLAANPIMTVLLSTPVQLFMARRIYIISRSIWVPIVISLASLAAFVGGMGSGASVAIVQTFAGFPKLEWSLNLWLVSSAIGDAIITIALVWYLSSRRTGFQATDDVLNKVIRMTVQTGLITSAAAITNAFLCAFAPFLSMNFLFAFGLSKLYTNSLLSTLNARSPLGGAPTGTGELPSGVNIRSRPNFSRSNQQGQSAFELEQGIRIKQDVSKQASYILPSSPQAVVQFPTEHI</sequence>
<feature type="compositionally biased region" description="Polar residues" evidence="1">
    <location>
        <begin position="292"/>
        <end position="301"/>
    </location>
</feature>
<feature type="transmembrane region" description="Helical" evidence="2">
    <location>
        <begin position="140"/>
        <end position="169"/>
    </location>
</feature>
<name>A0A067N2C1_PLEO1</name>
<keyword evidence="2" id="KW-0472">Membrane</keyword>
<dbReference type="InterPro" id="IPR045339">
    <property type="entry name" value="DUF6534"/>
</dbReference>
<reference evidence="5" key="1">
    <citation type="journal article" date="2014" name="Proc. Natl. Acad. Sci. U.S.A.">
        <title>Extensive sampling of basidiomycete genomes demonstrates inadequacy of the white-rot/brown-rot paradigm for wood decay fungi.</title>
        <authorList>
            <person name="Riley R."/>
            <person name="Salamov A.A."/>
            <person name="Brown D.W."/>
            <person name="Nagy L.G."/>
            <person name="Floudas D."/>
            <person name="Held B.W."/>
            <person name="Levasseur A."/>
            <person name="Lombard V."/>
            <person name="Morin E."/>
            <person name="Otillar R."/>
            <person name="Lindquist E.A."/>
            <person name="Sun H."/>
            <person name="LaButti K.M."/>
            <person name="Schmutz J."/>
            <person name="Jabbour D."/>
            <person name="Luo H."/>
            <person name="Baker S.E."/>
            <person name="Pisabarro A.G."/>
            <person name="Walton J.D."/>
            <person name="Blanchette R.A."/>
            <person name="Henrissat B."/>
            <person name="Martin F."/>
            <person name="Cullen D."/>
            <person name="Hibbett D.S."/>
            <person name="Grigoriev I.V."/>
        </authorList>
    </citation>
    <scope>NUCLEOTIDE SEQUENCE [LARGE SCALE GENOMIC DNA]</scope>
    <source>
        <strain evidence="5">PC15</strain>
    </source>
</reference>
<gene>
    <name evidence="4" type="ORF">PLEOSDRAFT_1114496</name>
</gene>
<accession>A0A067N2C1</accession>
<feature type="transmembrane region" description="Helical" evidence="2">
    <location>
        <begin position="181"/>
        <end position="201"/>
    </location>
</feature>